<protein>
    <submittedName>
        <fullName evidence="2">Uncharacterized protein</fullName>
    </submittedName>
</protein>
<organism evidence="2 3">
    <name type="scientific">Leptospira ellinghausenii</name>
    <dbReference type="NCBI Taxonomy" id="1917822"/>
    <lineage>
        <taxon>Bacteria</taxon>
        <taxon>Pseudomonadati</taxon>
        <taxon>Spirochaetota</taxon>
        <taxon>Spirochaetia</taxon>
        <taxon>Leptospirales</taxon>
        <taxon>Leptospiraceae</taxon>
        <taxon>Leptospira</taxon>
    </lineage>
</organism>
<feature type="transmembrane region" description="Helical" evidence="1">
    <location>
        <begin position="172"/>
        <end position="190"/>
    </location>
</feature>
<keyword evidence="1" id="KW-0472">Membrane</keyword>
<evidence type="ECO:0000256" key="1">
    <source>
        <dbReference type="SAM" id="Phobius"/>
    </source>
</evidence>
<dbReference type="RefSeq" id="WP_108959588.1">
    <property type="nucleotide sequence ID" value="NZ_BFAZ01000009.1"/>
</dbReference>
<proteinExistence type="predicted"/>
<evidence type="ECO:0000313" key="3">
    <source>
        <dbReference type="Proteomes" id="UP000245206"/>
    </source>
</evidence>
<dbReference type="Proteomes" id="UP000245206">
    <property type="component" value="Unassembled WGS sequence"/>
</dbReference>
<feature type="transmembrane region" description="Helical" evidence="1">
    <location>
        <begin position="12"/>
        <end position="29"/>
    </location>
</feature>
<feature type="transmembrane region" description="Helical" evidence="1">
    <location>
        <begin position="41"/>
        <end position="59"/>
    </location>
</feature>
<reference evidence="3" key="1">
    <citation type="journal article" date="2019" name="Microbiol. Immunol.">
        <title>Molecular and phenotypic characterization of Leptospira johnsonii sp. nov., Leptospira ellinghausenii sp. nov. and Leptospira ryugenii sp. nov. isolated from soil and water in Japan.</title>
        <authorList>
            <person name="Masuzawa T."/>
            <person name="Saito M."/>
            <person name="Nakao R."/>
            <person name="Nikaido Y."/>
            <person name="Matsumoto M."/>
            <person name="Ogawa M."/>
            <person name="Yokoyama M."/>
            <person name="Hidaka Y."/>
            <person name="Tomita J."/>
            <person name="Sakakibara K."/>
            <person name="Suzuki K."/>
            <person name="Yasuda S."/>
            <person name="Sato H."/>
            <person name="Yamaguchi M."/>
            <person name="Yoshida S.I."/>
            <person name="Koizumi N."/>
            <person name="Kawamura Y."/>
        </authorList>
    </citation>
    <scope>NUCLEOTIDE SEQUENCE [LARGE SCALE GENOMIC DNA]</scope>
    <source>
        <strain evidence="3">E18</strain>
    </source>
</reference>
<sequence>MTNPIGIEIRSILSVIAIVLTILAYIPYLKGIANGKIQPHVFSWIIWGVTTCIVFFAQIAGKGGIGAIPIAISGITTLLVALFAYRKRGEIKITKVDWFFFILALSSIPFWFHFSSPLAAVIVLSFADTLGFIPTIRKGYVLPNSEPIGFYLVFLFRNTLAIFALAEWNLTTILFPGSAGLACLFFVLLVKYRQIKNPILIFKNQNGD</sequence>
<keyword evidence="1" id="KW-1133">Transmembrane helix</keyword>
<feature type="transmembrane region" description="Helical" evidence="1">
    <location>
        <begin position="65"/>
        <end position="84"/>
    </location>
</feature>
<keyword evidence="1" id="KW-0812">Transmembrane</keyword>
<dbReference type="AlphaFoldDB" id="A0A2P2DCX5"/>
<dbReference type="OrthoDB" id="2242787at2"/>
<comment type="caution">
    <text evidence="2">The sequence shown here is derived from an EMBL/GenBank/DDBJ whole genome shotgun (WGS) entry which is preliminary data.</text>
</comment>
<evidence type="ECO:0000313" key="2">
    <source>
        <dbReference type="EMBL" id="GBF42477.1"/>
    </source>
</evidence>
<keyword evidence="3" id="KW-1185">Reference proteome</keyword>
<feature type="transmembrane region" description="Helical" evidence="1">
    <location>
        <begin position="96"/>
        <end position="112"/>
    </location>
</feature>
<accession>A0A2P2DCX5</accession>
<gene>
    <name evidence="2" type="ORF">LPTSP2_17640</name>
</gene>
<dbReference type="EMBL" id="BFAZ01000009">
    <property type="protein sequence ID" value="GBF42477.1"/>
    <property type="molecule type" value="Genomic_DNA"/>
</dbReference>
<name>A0A2P2DCX5_9LEPT</name>